<accession>A0ABP7AX56</accession>
<dbReference type="EMBL" id="BAABAB010000054">
    <property type="protein sequence ID" value="GAA3642628.1"/>
    <property type="molecule type" value="Genomic_DNA"/>
</dbReference>
<comment type="caution">
    <text evidence="1">The sequence shown here is derived from an EMBL/GenBank/DDBJ whole genome shotgun (WGS) entry which is preliminary data.</text>
</comment>
<protein>
    <submittedName>
        <fullName evidence="1">Uncharacterized protein</fullName>
    </submittedName>
</protein>
<gene>
    <name evidence="1" type="ORF">GCM10022236_51590</name>
</gene>
<organism evidence="1 2">
    <name type="scientific">Microlunatus ginsengisoli</name>
    <dbReference type="NCBI Taxonomy" id="363863"/>
    <lineage>
        <taxon>Bacteria</taxon>
        <taxon>Bacillati</taxon>
        <taxon>Actinomycetota</taxon>
        <taxon>Actinomycetes</taxon>
        <taxon>Propionibacteriales</taxon>
        <taxon>Propionibacteriaceae</taxon>
        <taxon>Microlunatus</taxon>
    </lineage>
</organism>
<reference evidence="2" key="1">
    <citation type="journal article" date="2019" name="Int. J. Syst. Evol. Microbiol.">
        <title>The Global Catalogue of Microorganisms (GCM) 10K type strain sequencing project: providing services to taxonomists for standard genome sequencing and annotation.</title>
        <authorList>
            <consortium name="The Broad Institute Genomics Platform"/>
            <consortium name="The Broad Institute Genome Sequencing Center for Infectious Disease"/>
            <person name="Wu L."/>
            <person name="Ma J."/>
        </authorList>
    </citation>
    <scope>NUCLEOTIDE SEQUENCE [LARGE SCALE GENOMIC DNA]</scope>
    <source>
        <strain evidence="2">JCM 16929</strain>
    </source>
</reference>
<evidence type="ECO:0000313" key="2">
    <source>
        <dbReference type="Proteomes" id="UP001501490"/>
    </source>
</evidence>
<proteinExistence type="predicted"/>
<dbReference type="Proteomes" id="UP001501490">
    <property type="component" value="Unassembled WGS sequence"/>
</dbReference>
<name>A0ABP7AX56_9ACTN</name>
<keyword evidence="2" id="KW-1185">Reference proteome</keyword>
<evidence type="ECO:0000313" key="1">
    <source>
        <dbReference type="EMBL" id="GAA3642628.1"/>
    </source>
</evidence>
<sequence length="154" mass="15677">MNELRGAGALLANNLRRDKILLPACVATFALSAAGSSAATAGVYLDITSPVQGPALINATPSPVAMYGRVFDPSSAGEVAVFKLIAVGPPWSACSPPSGTPGPTRRSAVPSCWPAVRSAATQDRSRGRSGVPAVGWVAVARATTTLPPRCEPLI</sequence>